<feature type="chain" id="PRO_5039084504" description="VWFA domain-containing protein" evidence="3">
    <location>
        <begin position="26"/>
        <end position="901"/>
    </location>
</feature>
<dbReference type="EMBL" id="JACHMN010000001">
    <property type="protein sequence ID" value="MBB5867002.1"/>
    <property type="molecule type" value="Genomic_DNA"/>
</dbReference>
<dbReference type="AlphaFoldDB" id="A0A841BJP4"/>
<feature type="signal peptide" evidence="3">
    <location>
        <begin position="1"/>
        <end position="25"/>
    </location>
</feature>
<evidence type="ECO:0000259" key="4">
    <source>
        <dbReference type="PROSITE" id="PS50234"/>
    </source>
</evidence>
<keyword evidence="3" id="KW-0732">Signal</keyword>
<dbReference type="InterPro" id="IPR002035">
    <property type="entry name" value="VWF_A"/>
</dbReference>
<dbReference type="SMART" id="SM00327">
    <property type="entry name" value="VWA"/>
    <property type="match status" value="1"/>
</dbReference>
<evidence type="ECO:0000313" key="5">
    <source>
        <dbReference type="EMBL" id="MBB5867002.1"/>
    </source>
</evidence>
<dbReference type="PROSITE" id="PS50234">
    <property type="entry name" value="VWFA"/>
    <property type="match status" value="1"/>
</dbReference>
<evidence type="ECO:0000256" key="1">
    <source>
        <dbReference type="SAM" id="MobiDB-lite"/>
    </source>
</evidence>
<gene>
    <name evidence="5" type="ORF">F4553_000381</name>
</gene>
<evidence type="ECO:0000256" key="2">
    <source>
        <dbReference type="SAM" id="Phobius"/>
    </source>
</evidence>
<evidence type="ECO:0000313" key="6">
    <source>
        <dbReference type="Proteomes" id="UP000587527"/>
    </source>
</evidence>
<dbReference type="Gene3D" id="3.40.50.410">
    <property type="entry name" value="von Willebrand factor, type A domain"/>
    <property type="match status" value="1"/>
</dbReference>
<keyword evidence="2" id="KW-1133">Transmembrane helix</keyword>
<accession>A0A841BJP4</accession>
<dbReference type="Pfam" id="PF19403">
    <property type="entry name" value="SpaA_2"/>
    <property type="match status" value="1"/>
</dbReference>
<feature type="transmembrane region" description="Helical" evidence="2">
    <location>
        <begin position="864"/>
        <end position="887"/>
    </location>
</feature>
<feature type="compositionally biased region" description="Pro residues" evidence="1">
    <location>
        <begin position="833"/>
        <end position="848"/>
    </location>
</feature>
<dbReference type="CDD" id="cd00198">
    <property type="entry name" value="vWFA"/>
    <property type="match status" value="1"/>
</dbReference>
<reference evidence="5 6" key="1">
    <citation type="submission" date="2020-08" db="EMBL/GenBank/DDBJ databases">
        <title>Sequencing the genomes of 1000 actinobacteria strains.</title>
        <authorList>
            <person name="Klenk H.-P."/>
        </authorList>
    </citation>
    <scope>NUCLEOTIDE SEQUENCE [LARGE SCALE GENOMIC DNA]</scope>
    <source>
        <strain evidence="5 6">DSM 45362</strain>
    </source>
</reference>
<dbReference type="RefSeq" id="WP_184831243.1">
    <property type="nucleotide sequence ID" value="NZ_JACHMN010000001.1"/>
</dbReference>
<feature type="domain" description="VWFA" evidence="4">
    <location>
        <begin position="192"/>
        <end position="374"/>
    </location>
</feature>
<proteinExistence type="predicted"/>
<dbReference type="Proteomes" id="UP000587527">
    <property type="component" value="Unassembled WGS sequence"/>
</dbReference>
<protein>
    <recommendedName>
        <fullName evidence="4">VWFA domain-containing protein</fullName>
    </recommendedName>
</protein>
<sequence length="901" mass="91030">MTSARPAARRFAALGAALLTAGSLAAVLAPARSEGAPGPNNTTLTMHKAADRTSPQVVSGLAGTTFDFYAGIAGTPPTPGTTPVAASCTTVADGTCSVDVAGRTGGTGNNVQGYWVIERTAPAGYTAPQSLDTGAGPTVSTVYNRYFTGNVSNNVGYNFPQASTGNTNPLAREDTWADIRNNPALPDRCGLNIALLIDVSGSIIPDLQSVKDAANGFVDALTGTPSKIALYSFATGADALLGPTPVPDAAGADTVKAAINALVAGGGTNWDSGLFQIAAATSTYDAVVMLTDGNPTFYGPNSEGPGNYTRFREVENGIFSANAIKALGTKIVAVGVGAGISGSAQNLQAISGPVVGVDYVQTGYAALAAVFREIALRTCAGTISVVKKVIPPGGVIADALPTGGWTFSTATGGVTPATGDTAADTGAVSFTATLGGAASLPVTITETAQPDHTLEQVGGNNATCTSDGNPVTATNSGALGFTVDALRNAIVTCTVYNRTTIPPASVQVNKVWSINGTSYNEPAQPSEFQSALELTGQTVPTWGQVYAGYQAGDSVTIGETVNQDLLPPGCTNTPSGDLGAKTLAAGTNTYTVTNTVVCTTSLKLLKEIVNPYGPPQSPLDAWTLMAYPTGSNTPAITGTTGISGTVTANSRYALGETAVAGYVQERAPGSVINPPSTGTWHCVLRLRDGTLGPEYDGLNGGVTVQLGQQAECTAKNIAQKAKLTLKKTVDNTHGGTAVPTDWLLEAAPQPGNPDAVLISGRDGQPAVTGAAMIPNLAYTLDELAGPIGYDEVGLPVCLLTGTQTPVDTPGSVLTALIGQDITCTFTNADREPPPSPSPSVAPPPPPVSPSVSPSVSPPPIPVTGMALTGIAGGGLLAIGIGVVLLFLARRRKFDGDDAELG</sequence>
<dbReference type="InterPro" id="IPR045826">
    <property type="entry name" value="SpaA_PFL_dom_2"/>
</dbReference>
<keyword evidence="2" id="KW-0472">Membrane</keyword>
<dbReference type="Pfam" id="PF13519">
    <property type="entry name" value="VWA_2"/>
    <property type="match status" value="1"/>
</dbReference>
<dbReference type="InterPro" id="IPR036465">
    <property type="entry name" value="vWFA_dom_sf"/>
</dbReference>
<name>A0A841BJP4_9ACTN</name>
<comment type="caution">
    <text evidence="5">The sequence shown here is derived from an EMBL/GenBank/DDBJ whole genome shotgun (WGS) entry which is preliminary data.</text>
</comment>
<keyword evidence="2" id="KW-0812">Transmembrane</keyword>
<dbReference type="SUPFAM" id="SSF53300">
    <property type="entry name" value="vWA-like"/>
    <property type="match status" value="1"/>
</dbReference>
<organism evidence="5 6">
    <name type="scientific">Allocatelliglobosispora scoriae</name>
    <dbReference type="NCBI Taxonomy" id="643052"/>
    <lineage>
        <taxon>Bacteria</taxon>
        <taxon>Bacillati</taxon>
        <taxon>Actinomycetota</taxon>
        <taxon>Actinomycetes</taxon>
        <taxon>Micromonosporales</taxon>
        <taxon>Micromonosporaceae</taxon>
        <taxon>Allocatelliglobosispora</taxon>
    </lineage>
</organism>
<feature type="region of interest" description="Disordered" evidence="1">
    <location>
        <begin position="825"/>
        <end position="856"/>
    </location>
</feature>
<evidence type="ECO:0000256" key="3">
    <source>
        <dbReference type="SAM" id="SignalP"/>
    </source>
</evidence>
<keyword evidence="6" id="KW-1185">Reference proteome</keyword>